<dbReference type="PROSITE" id="PS51762">
    <property type="entry name" value="GH16_2"/>
    <property type="match status" value="1"/>
</dbReference>
<dbReference type="SUPFAM" id="SSF49899">
    <property type="entry name" value="Concanavalin A-like lectins/glucanases"/>
    <property type="match status" value="1"/>
</dbReference>
<dbReference type="PANTHER" id="PTHR10963">
    <property type="entry name" value="GLYCOSYL HYDROLASE-RELATED"/>
    <property type="match status" value="1"/>
</dbReference>
<evidence type="ECO:0000259" key="2">
    <source>
        <dbReference type="PROSITE" id="PS51762"/>
    </source>
</evidence>
<dbReference type="EMBL" id="KN837152">
    <property type="protein sequence ID" value="KIJ39497.1"/>
    <property type="molecule type" value="Genomic_DNA"/>
</dbReference>
<dbReference type="HOGENOM" id="CLU_016972_1_1_1"/>
<accession>A0A0C9VDN1</accession>
<keyword evidence="4" id="KW-1185">Reference proteome</keyword>
<dbReference type="AlphaFoldDB" id="A0A0C9VDN1"/>
<evidence type="ECO:0000313" key="3">
    <source>
        <dbReference type="EMBL" id="KIJ39497.1"/>
    </source>
</evidence>
<dbReference type="PANTHER" id="PTHR10963:SF24">
    <property type="entry name" value="GLYCOSIDASE C21B10.07-RELATED"/>
    <property type="match status" value="1"/>
</dbReference>
<protein>
    <submittedName>
        <fullName evidence="3">Glycoside hydrolase family 16 protein</fullName>
    </submittedName>
</protein>
<organism evidence="3 4">
    <name type="scientific">Sphaerobolus stellatus (strain SS14)</name>
    <dbReference type="NCBI Taxonomy" id="990650"/>
    <lineage>
        <taxon>Eukaryota</taxon>
        <taxon>Fungi</taxon>
        <taxon>Dikarya</taxon>
        <taxon>Basidiomycota</taxon>
        <taxon>Agaricomycotina</taxon>
        <taxon>Agaricomycetes</taxon>
        <taxon>Phallomycetidae</taxon>
        <taxon>Geastrales</taxon>
        <taxon>Sphaerobolaceae</taxon>
        <taxon>Sphaerobolus</taxon>
    </lineage>
</organism>
<dbReference type="OrthoDB" id="192832at2759"/>
<dbReference type="InterPro" id="IPR013320">
    <property type="entry name" value="ConA-like_dom_sf"/>
</dbReference>
<feature type="signal peptide" evidence="1">
    <location>
        <begin position="1"/>
        <end position="20"/>
    </location>
</feature>
<dbReference type="InterPro" id="IPR050546">
    <property type="entry name" value="Glycosyl_Hydrlase_16"/>
</dbReference>
<gene>
    <name evidence="3" type="ORF">M422DRAFT_257823</name>
</gene>
<dbReference type="Gene3D" id="2.60.120.200">
    <property type="match status" value="1"/>
</dbReference>
<evidence type="ECO:0000256" key="1">
    <source>
        <dbReference type="SAM" id="SignalP"/>
    </source>
</evidence>
<dbReference type="GO" id="GO:0004553">
    <property type="term" value="F:hydrolase activity, hydrolyzing O-glycosyl compounds"/>
    <property type="evidence" value="ECO:0007669"/>
    <property type="project" value="InterPro"/>
</dbReference>
<dbReference type="InterPro" id="IPR000757">
    <property type="entry name" value="Beta-glucanase-like"/>
</dbReference>
<dbReference type="CDD" id="cd02181">
    <property type="entry name" value="GH16_fungal_Lam16A_glucanase"/>
    <property type="match status" value="1"/>
</dbReference>
<dbReference type="Pfam" id="PF26113">
    <property type="entry name" value="GH16_XgeA"/>
    <property type="match status" value="1"/>
</dbReference>
<keyword evidence="1" id="KW-0732">Signal</keyword>
<name>A0A0C9VDN1_SPHS4</name>
<evidence type="ECO:0000313" key="4">
    <source>
        <dbReference type="Proteomes" id="UP000054279"/>
    </source>
</evidence>
<dbReference type="GO" id="GO:0009251">
    <property type="term" value="P:glucan catabolic process"/>
    <property type="evidence" value="ECO:0007669"/>
    <property type="project" value="TreeGrafter"/>
</dbReference>
<dbReference type="Proteomes" id="UP000054279">
    <property type="component" value="Unassembled WGS sequence"/>
</dbReference>
<feature type="chain" id="PRO_5002204611" evidence="1">
    <location>
        <begin position="21"/>
        <end position="315"/>
    </location>
</feature>
<proteinExistence type="predicted"/>
<feature type="domain" description="GH16" evidence="2">
    <location>
        <begin position="16"/>
        <end position="285"/>
    </location>
</feature>
<keyword evidence="3" id="KW-0378">Hydrolase</keyword>
<reference evidence="3 4" key="1">
    <citation type="submission" date="2014-06" db="EMBL/GenBank/DDBJ databases">
        <title>Evolutionary Origins and Diversification of the Mycorrhizal Mutualists.</title>
        <authorList>
            <consortium name="DOE Joint Genome Institute"/>
            <consortium name="Mycorrhizal Genomics Consortium"/>
            <person name="Kohler A."/>
            <person name="Kuo A."/>
            <person name="Nagy L.G."/>
            <person name="Floudas D."/>
            <person name="Copeland A."/>
            <person name="Barry K.W."/>
            <person name="Cichocki N."/>
            <person name="Veneault-Fourrey C."/>
            <person name="LaButti K."/>
            <person name="Lindquist E.A."/>
            <person name="Lipzen A."/>
            <person name="Lundell T."/>
            <person name="Morin E."/>
            <person name="Murat C."/>
            <person name="Riley R."/>
            <person name="Ohm R."/>
            <person name="Sun H."/>
            <person name="Tunlid A."/>
            <person name="Henrissat B."/>
            <person name="Grigoriev I.V."/>
            <person name="Hibbett D.S."/>
            <person name="Martin F."/>
        </authorList>
    </citation>
    <scope>NUCLEOTIDE SEQUENCE [LARGE SCALE GENOMIC DNA]</scope>
    <source>
        <strain evidence="3 4">SS14</strain>
    </source>
</reference>
<sequence length="315" mass="33276">MLTSLSFTLSLALLAIQIEAATYHVSDSISGTGFLSAFTHQAIADPTHGRVNYLSQADALAKNITYANGNTFRIQADSTTVLSASGPGRNSARIMSNNQYSTHVVIMDIRHMPEGCSTWPAAWEVGDNWPNEGEVDIIEGVNGVGVNQATLHTGAGCTMPSSSAQTGTTVGTDCNANDNGNAGCGVTCNKGNSFASSFNNNGGGWYAMERTSSYINVWFWPRNDGSVPSQVSNAASSIDTSTWGTPFANFPNSQCNLASEFGPNNIVINLTFCGDWAGAVFASQGCGSDCASFVNNNPAAFQKAYWDFASLNVYE</sequence>